<dbReference type="EMBL" id="JACHBF010000010">
    <property type="protein sequence ID" value="MBB6493289.1"/>
    <property type="molecule type" value="Genomic_DNA"/>
</dbReference>
<evidence type="ECO:0000256" key="5">
    <source>
        <dbReference type="SAM" id="MobiDB-lite"/>
    </source>
</evidence>
<gene>
    <name evidence="6" type="ORF">GGD45_003715</name>
</gene>
<comment type="similarity">
    <text evidence="2 4">Belongs to the class-III pyridoxal-phosphate-dependent aminotransferase family.</text>
</comment>
<dbReference type="Proteomes" id="UP000526625">
    <property type="component" value="Unassembled WGS sequence"/>
</dbReference>
<dbReference type="CDD" id="cd00610">
    <property type="entry name" value="OAT_like"/>
    <property type="match status" value="1"/>
</dbReference>
<dbReference type="InterPro" id="IPR049704">
    <property type="entry name" value="Aminotrans_3_PPA_site"/>
</dbReference>
<dbReference type="Pfam" id="PF00202">
    <property type="entry name" value="Aminotran_3"/>
    <property type="match status" value="1"/>
</dbReference>
<evidence type="ECO:0000256" key="2">
    <source>
        <dbReference type="ARBA" id="ARBA00008954"/>
    </source>
</evidence>
<evidence type="ECO:0000256" key="1">
    <source>
        <dbReference type="ARBA" id="ARBA00001933"/>
    </source>
</evidence>
<comment type="caution">
    <text evidence="6">The sequence shown here is derived from an EMBL/GenBank/DDBJ whole genome shotgun (WGS) entry which is preliminary data.</text>
</comment>
<protein>
    <submittedName>
        <fullName evidence="6">4-aminobutyrate aminotransferase-like enzyme</fullName>
    </submittedName>
</protein>
<comment type="cofactor">
    <cofactor evidence="1">
        <name>pyridoxal 5'-phosphate</name>
        <dbReference type="ChEBI" id="CHEBI:597326"/>
    </cofactor>
</comment>
<dbReference type="InterPro" id="IPR015421">
    <property type="entry name" value="PyrdxlP-dep_Trfase_major"/>
</dbReference>
<dbReference type="Gene3D" id="3.90.1150.10">
    <property type="entry name" value="Aspartate Aminotransferase, domain 1"/>
    <property type="match status" value="1"/>
</dbReference>
<dbReference type="InterPro" id="IPR015424">
    <property type="entry name" value="PyrdxlP-dep_Trfase"/>
</dbReference>
<dbReference type="Gene3D" id="3.40.640.10">
    <property type="entry name" value="Type I PLP-dependent aspartate aminotransferase-like (Major domain)"/>
    <property type="match status" value="1"/>
</dbReference>
<accession>A0ABR6R270</accession>
<sequence length="463" mass="49997">MKENASPKPGASMVNGFDPARLGSLPERERKMIERRQTLLGSSYRLFYENPIHVSKAKGVWLYGPDGEAYLDAYNNVPSVGHCHPHVVEAISYQASQLNTHTRYLNEQILSYSERLLATFPAELDRVMYTCTGSEAVDLALRLARHYTSGTGIIITENAYHGVTAAAAEISPLLGASVPLGQHVLTVPAPDTYRANGGDVGAALAQDVAEAIGHMRRRDITPAAFIADSIFSSDGVFADPPGFLKPVVDVLKKAGVLYIADEVQPGFGRIGTNMWGFARHEVVPDIVVTGKPMGNGMPIAAAIMKSDIQECFGRDIRYFNTFGANNVSLAAASAVLDVIESENLMQNARETGDYLLAGMKSLKETFASIGDVRGSGLFLGLEFVRNQDSREPDSALALKVVSGLRDRHVLISASGLNGNVLKIRPPLPFSRENADMLLDALRDALVQINRSAGRVAGESNSKR</sequence>
<evidence type="ECO:0000256" key="4">
    <source>
        <dbReference type="RuleBase" id="RU003560"/>
    </source>
</evidence>
<dbReference type="PANTHER" id="PTHR45688">
    <property type="match status" value="1"/>
</dbReference>
<evidence type="ECO:0000256" key="3">
    <source>
        <dbReference type="ARBA" id="ARBA00022898"/>
    </source>
</evidence>
<proteinExistence type="inferred from homology"/>
<keyword evidence="7" id="KW-1185">Reference proteome</keyword>
<dbReference type="InterPro" id="IPR015422">
    <property type="entry name" value="PyrdxlP-dep_Trfase_small"/>
</dbReference>
<dbReference type="PIRSF" id="PIRSF000521">
    <property type="entry name" value="Transaminase_4ab_Lys_Orn"/>
    <property type="match status" value="1"/>
</dbReference>
<evidence type="ECO:0000313" key="7">
    <source>
        <dbReference type="Proteomes" id="UP000526625"/>
    </source>
</evidence>
<dbReference type="SUPFAM" id="SSF53383">
    <property type="entry name" value="PLP-dependent transferases"/>
    <property type="match status" value="1"/>
</dbReference>
<keyword evidence="3 4" id="KW-0663">Pyridoxal phosphate</keyword>
<dbReference type="InterPro" id="IPR005814">
    <property type="entry name" value="Aminotrans_3"/>
</dbReference>
<organism evidence="6 7">
    <name type="scientific">Rhizobium tropici</name>
    <dbReference type="NCBI Taxonomy" id="398"/>
    <lineage>
        <taxon>Bacteria</taxon>
        <taxon>Pseudomonadati</taxon>
        <taxon>Pseudomonadota</taxon>
        <taxon>Alphaproteobacteria</taxon>
        <taxon>Hyphomicrobiales</taxon>
        <taxon>Rhizobiaceae</taxon>
        <taxon>Rhizobium/Agrobacterium group</taxon>
        <taxon>Rhizobium</taxon>
    </lineage>
</organism>
<feature type="region of interest" description="Disordered" evidence="5">
    <location>
        <begin position="1"/>
        <end position="26"/>
    </location>
</feature>
<dbReference type="PROSITE" id="PS00600">
    <property type="entry name" value="AA_TRANSFER_CLASS_3"/>
    <property type="match status" value="1"/>
</dbReference>
<name>A0ABR6R270_RHITR</name>
<evidence type="ECO:0000313" key="6">
    <source>
        <dbReference type="EMBL" id="MBB6493289.1"/>
    </source>
</evidence>
<dbReference type="PANTHER" id="PTHR45688:SF13">
    <property type="entry name" value="ALANINE--GLYOXYLATE AMINOTRANSFERASE 2-LIKE"/>
    <property type="match status" value="1"/>
</dbReference>
<reference evidence="6 7" key="1">
    <citation type="submission" date="2020-08" db="EMBL/GenBank/DDBJ databases">
        <title>Genomic Encyclopedia of Type Strains, Phase IV (KMG-V): Genome sequencing to study the core and pangenomes of soil and plant-associated prokaryotes.</title>
        <authorList>
            <person name="Whitman W."/>
        </authorList>
    </citation>
    <scope>NUCLEOTIDE SEQUENCE [LARGE SCALE GENOMIC DNA]</scope>
    <source>
        <strain evidence="6 7">SEMIA 4059</strain>
    </source>
</reference>